<dbReference type="SUPFAM" id="SSF103481">
    <property type="entry name" value="Multidrug resistance efflux transporter EmrE"/>
    <property type="match status" value="2"/>
</dbReference>
<proteinExistence type="predicted"/>
<evidence type="ECO:0000256" key="5">
    <source>
        <dbReference type="ARBA" id="ARBA00023136"/>
    </source>
</evidence>
<evidence type="ECO:0000256" key="2">
    <source>
        <dbReference type="ARBA" id="ARBA00022475"/>
    </source>
</evidence>
<evidence type="ECO:0000259" key="7">
    <source>
        <dbReference type="Pfam" id="PF00892"/>
    </source>
</evidence>
<dbReference type="OrthoDB" id="7850605at2"/>
<feature type="transmembrane region" description="Helical" evidence="6">
    <location>
        <begin position="81"/>
        <end position="104"/>
    </location>
</feature>
<feature type="transmembrane region" description="Helical" evidence="6">
    <location>
        <begin position="51"/>
        <end position="69"/>
    </location>
</feature>
<comment type="subcellular location">
    <subcellularLocation>
        <location evidence="1">Cell membrane</location>
        <topology evidence="1">Multi-pass membrane protein</topology>
    </subcellularLocation>
</comment>
<feature type="transmembrane region" description="Helical" evidence="6">
    <location>
        <begin position="165"/>
        <end position="184"/>
    </location>
</feature>
<feature type="transmembrane region" description="Helical" evidence="6">
    <location>
        <begin position="110"/>
        <end position="129"/>
    </location>
</feature>
<accession>A0A286GP50</accession>
<feature type="transmembrane region" description="Helical" evidence="6">
    <location>
        <begin position="20"/>
        <end position="39"/>
    </location>
</feature>
<evidence type="ECO:0000313" key="9">
    <source>
        <dbReference type="Proteomes" id="UP000219621"/>
    </source>
</evidence>
<dbReference type="EMBL" id="OCNJ01000006">
    <property type="protein sequence ID" value="SOD96744.1"/>
    <property type="molecule type" value="Genomic_DNA"/>
</dbReference>
<gene>
    <name evidence="8" type="ORF">SAMN05421508_10672</name>
</gene>
<feature type="domain" description="EamA" evidence="7">
    <location>
        <begin position="22"/>
        <end position="153"/>
    </location>
</feature>
<evidence type="ECO:0000256" key="1">
    <source>
        <dbReference type="ARBA" id="ARBA00004651"/>
    </source>
</evidence>
<dbReference type="InterPro" id="IPR050638">
    <property type="entry name" value="AA-Vitamin_Transporters"/>
</dbReference>
<dbReference type="GO" id="GO:0005886">
    <property type="term" value="C:plasma membrane"/>
    <property type="evidence" value="ECO:0007669"/>
    <property type="project" value="UniProtKB-SubCell"/>
</dbReference>
<feature type="transmembrane region" description="Helical" evidence="6">
    <location>
        <begin position="260"/>
        <end position="280"/>
    </location>
</feature>
<dbReference type="InterPro" id="IPR037185">
    <property type="entry name" value="EmrE-like"/>
</dbReference>
<keyword evidence="3 6" id="KW-0812">Transmembrane</keyword>
<dbReference type="PANTHER" id="PTHR32322">
    <property type="entry name" value="INNER MEMBRANE TRANSPORTER"/>
    <property type="match status" value="1"/>
</dbReference>
<sequence length="310" mass="32717">MTARTAAAGLPATEAGGTALKVLLILTISLFWGGNWPAVKTVLFEMPPLTLRAIGFATGAIGLLAWARFRGLRLRIPMAEVPWMAATGMLNIFAFNMCTVYAQLMMPTSRAAIIAFTMPVWATLLAIPLLGERPGLRQVIGLALGMSGLLVLLGPEAVRGEAGPLLGPALVLGAAVSWALGTVLMKRRGLWVGHAVVVTGWQYVLAAVPMVVLAGVLDGPPRPGEWGLRTWTALGYHLIFSICIAQMMWFLIVKRLTVGQAAVATLLVPVVGVSGSVLILGDALTVRLVAALGLVVSAVACVMIRRRTAR</sequence>
<feature type="transmembrane region" description="Helical" evidence="6">
    <location>
        <begin position="136"/>
        <end position="153"/>
    </location>
</feature>
<feature type="transmembrane region" description="Helical" evidence="6">
    <location>
        <begin position="286"/>
        <end position="304"/>
    </location>
</feature>
<evidence type="ECO:0000313" key="8">
    <source>
        <dbReference type="EMBL" id="SOD96744.1"/>
    </source>
</evidence>
<feature type="transmembrane region" description="Helical" evidence="6">
    <location>
        <begin position="191"/>
        <end position="214"/>
    </location>
</feature>
<organism evidence="8 9">
    <name type="scientific">Caenispirillum bisanense</name>
    <dbReference type="NCBI Taxonomy" id="414052"/>
    <lineage>
        <taxon>Bacteria</taxon>
        <taxon>Pseudomonadati</taxon>
        <taxon>Pseudomonadota</taxon>
        <taxon>Alphaproteobacteria</taxon>
        <taxon>Rhodospirillales</taxon>
        <taxon>Novispirillaceae</taxon>
        <taxon>Caenispirillum</taxon>
    </lineage>
</organism>
<feature type="domain" description="EamA" evidence="7">
    <location>
        <begin position="166"/>
        <end position="303"/>
    </location>
</feature>
<name>A0A286GP50_9PROT</name>
<dbReference type="Proteomes" id="UP000219621">
    <property type="component" value="Unassembled WGS sequence"/>
</dbReference>
<protein>
    <submittedName>
        <fullName evidence="8">Permease of the drug/metabolite transporter (DMT) superfamily</fullName>
    </submittedName>
</protein>
<dbReference type="Pfam" id="PF00892">
    <property type="entry name" value="EamA"/>
    <property type="match status" value="2"/>
</dbReference>
<reference evidence="8 9" key="1">
    <citation type="submission" date="2017-09" db="EMBL/GenBank/DDBJ databases">
        <authorList>
            <person name="Ehlers B."/>
            <person name="Leendertz F.H."/>
        </authorList>
    </citation>
    <scope>NUCLEOTIDE SEQUENCE [LARGE SCALE GENOMIC DNA]</scope>
    <source>
        <strain evidence="8 9">USBA 140</strain>
    </source>
</reference>
<dbReference type="AlphaFoldDB" id="A0A286GP50"/>
<dbReference type="RefSeq" id="WP_097279850.1">
    <property type="nucleotide sequence ID" value="NZ_OCNJ01000006.1"/>
</dbReference>
<dbReference type="PANTHER" id="PTHR32322:SF18">
    <property type="entry name" value="S-ADENOSYLMETHIONINE_S-ADENOSYLHOMOCYSTEINE TRANSPORTER"/>
    <property type="match status" value="1"/>
</dbReference>
<evidence type="ECO:0000256" key="6">
    <source>
        <dbReference type="SAM" id="Phobius"/>
    </source>
</evidence>
<feature type="transmembrane region" description="Helical" evidence="6">
    <location>
        <begin position="234"/>
        <end position="253"/>
    </location>
</feature>
<evidence type="ECO:0000256" key="4">
    <source>
        <dbReference type="ARBA" id="ARBA00022989"/>
    </source>
</evidence>
<keyword evidence="5 6" id="KW-0472">Membrane</keyword>
<keyword evidence="4 6" id="KW-1133">Transmembrane helix</keyword>
<dbReference type="InterPro" id="IPR000620">
    <property type="entry name" value="EamA_dom"/>
</dbReference>
<evidence type="ECO:0000256" key="3">
    <source>
        <dbReference type="ARBA" id="ARBA00022692"/>
    </source>
</evidence>
<keyword evidence="2" id="KW-1003">Cell membrane</keyword>
<keyword evidence="9" id="KW-1185">Reference proteome</keyword>